<dbReference type="InterPro" id="IPR002509">
    <property type="entry name" value="NODB_dom"/>
</dbReference>
<dbReference type="PANTHER" id="PTHR34216:SF3">
    <property type="entry name" value="POLY-BETA-1,6-N-ACETYL-D-GLUCOSAMINE N-DEACETYLASE"/>
    <property type="match status" value="1"/>
</dbReference>
<evidence type="ECO:0000313" key="6">
    <source>
        <dbReference type="EMBL" id="VYT13099.1"/>
    </source>
</evidence>
<dbReference type="EC" id="3.5.1.-" evidence="6"/>
<dbReference type="PROSITE" id="PS51677">
    <property type="entry name" value="NODB"/>
    <property type="match status" value="1"/>
</dbReference>
<evidence type="ECO:0000256" key="4">
    <source>
        <dbReference type="SAM" id="SignalP"/>
    </source>
</evidence>
<name>A0A6N2U6P3_9BACT</name>
<dbReference type="InterPro" id="IPR011330">
    <property type="entry name" value="Glyco_hydro/deAcase_b/a-brl"/>
</dbReference>
<dbReference type="InterPro" id="IPR051398">
    <property type="entry name" value="Polysacch_Deacetylase"/>
</dbReference>
<dbReference type="EMBL" id="CACRSS010000016">
    <property type="protein sequence ID" value="VYT13099.1"/>
    <property type="molecule type" value="Genomic_DNA"/>
</dbReference>
<proteinExistence type="predicted"/>
<keyword evidence="2 4" id="KW-0732">Signal</keyword>
<dbReference type="OrthoDB" id="9778320at2"/>
<dbReference type="SUPFAM" id="SSF88713">
    <property type="entry name" value="Glycoside hydrolase/deacetylase"/>
    <property type="match status" value="1"/>
</dbReference>
<feature type="chain" id="PRO_5027124284" evidence="4">
    <location>
        <begin position="21"/>
        <end position="490"/>
    </location>
</feature>
<dbReference type="Gene3D" id="3.20.20.370">
    <property type="entry name" value="Glycoside hydrolase/deacetylase"/>
    <property type="match status" value="1"/>
</dbReference>
<feature type="signal peptide" evidence="4">
    <location>
        <begin position="1"/>
        <end position="20"/>
    </location>
</feature>
<feature type="domain" description="NodB homology" evidence="5">
    <location>
        <begin position="187"/>
        <end position="336"/>
    </location>
</feature>
<dbReference type="PANTHER" id="PTHR34216">
    <property type="match status" value="1"/>
</dbReference>
<accession>A0A6N2U6P3</accession>
<reference evidence="6" key="1">
    <citation type="submission" date="2019-11" db="EMBL/GenBank/DDBJ databases">
        <authorList>
            <person name="Feng L."/>
        </authorList>
    </citation>
    <scope>NUCLEOTIDE SEQUENCE</scope>
    <source>
        <strain evidence="6">AMuciniphilaLFYP55</strain>
    </source>
</reference>
<feature type="compositionally biased region" description="Polar residues" evidence="3">
    <location>
        <begin position="360"/>
        <end position="369"/>
    </location>
</feature>
<feature type="region of interest" description="Disordered" evidence="3">
    <location>
        <begin position="360"/>
        <end position="384"/>
    </location>
</feature>
<protein>
    <submittedName>
        <fullName evidence="6">Poly-beta-1,6-N-acetyl-D-glucosamine N-deacetylase</fullName>
        <ecNumber evidence="6">3.5.1.-</ecNumber>
    </submittedName>
</protein>
<dbReference type="AlphaFoldDB" id="A0A6N2U6P3"/>
<gene>
    <name evidence="6" type="primary">icaB</name>
    <name evidence="6" type="ORF">AMLFYP55_00741</name>
</gene>
<dbReference type="PROSITE" id="PS51257">
    <property type="entry name" value="PROKAR_LIPOPROTEIN"/>
    <property type="match status" value="1"/>
</dbReference>
<evidence type="ECO:0000256" key="2">
    <source>
        <dbReference type="ARBA" id="ARBA00022729"/>
    </source>
</evidence>
<dbReference type="GO" id="GO:0016810">
    <property type="term" value="F:hydrolase activity, acting on carbon-nitrogen (but not peptide) bonds"/>
    <property type="evidence" value="ECO:0007669"/>
    <property type="project" value="InterPro"/>
</dbReference>
<evidence type="ECO:0000259" key="5">
    <source>
        <dbReference type="PROSITE" id="PS51677"/>
    </source>
</evidence>
<sequence length="490" mass="53450">MRSAPGLLSIFLIAAGVACAELPPDLPPATPLPLAPGPVIGGTIKGDPAAGVVPVRELIEANRRNENIPMAEPIPGETVSSIPQAEPIPNAEPIPGETNLHAPVQPAGPVPVIPPTAFSPVPVPQHETRVAILGYHDFSRTLPATEMRMNTDVFRAQMQALKASGVPVISMKEFLEWKLGSRQLPAKCVMITIDDGWKSVYTDAYPILKETGFPFTVFPYTKFITGRGSAMSHDQIQEMLDNGATLGSHSVSHLYPRSWRAAQRKGTQAVLDLATAEISNSRKILQEKFPGSAVEAYCYPGGFVLPDMITKAEEVGFQAAFTVIPKKVTKDTDRWRVHRYMVFGKDPKTFTRALNFNVPTAPETPSATPGNNSSSGNSLNSYPAPAQPVYPAANTVVKNQNPDISISLAREPAFDPKQVEMRVSGFGLVNAQYDPKEKILKWTPSRPLRLSPVTVQVRWKNLAANLWQTATWQFGIAEQEMHFIPQNVVK</sequence>
<keyword evidence="6" id="KW-0378">Hydrolase</keyword>
<evidence type="ECO:0000256" key="3">
    <source>
        <dbReference type="SAM" id="MobiDB-lite"/>
    </source>
</evidence>
<organism evidence="6">
    <name type="scientific">Akkermansia muciniphila</name>
    <dbReference type="NCBI Taxonomy" id="239935"/>
    <lineage>
        <taxon>Bacteria</taxon>
        <taxon>Pseudomonadati</taxon>
        <taxon>Verrucomicrobiota</taxon>
        <taxon>Verrucomicrobiia</taxon>
        <taxon>Verrucomicrobiales</taxon>
        <taxon>Akkermansiaceae</taxon>
        <taxon>Akkermansia</taxon>
    </lineage>
</organism>
<dbReference type="CDD" id="cd10973">
    <property type="entry name" value="CE4_DAC_u4_5s"/>
    <property type="match status" value="1"/>
</dbReference>
<evidence type="ECO:0000256" key="1">
    <source>
        <dbReference type="ARBA" id="ARBA00004613"/>
    </source>
</evidence>
<dbReference type="Pfam" id="PF01522">
    <property type="entry name" value="Polysacc_deac_1"/>
    <property type="match status" value="1"/>
</dbReference>
<comment type="subcellular location">
    <subcellularLocation>
        <location evidence="1">Secreted</location>
    </subcellularLocation>
</comment>
<dbReference type="GO" id="GO:0005975">
    <property type="term" value="P:carbohydrate metabolic process"/>
    <property type="evidence" value="ECO:0007669"/>
    <property type="project" value="InterPro"/>
</dbReference>
<feature type="compositionally biased region" description="Low complexity" evidence="3">
    <location>
        <begin position="370"/>
        <end position="384"/>
    </location>
</feature>
<dbReference type="GO" id="GO:0005576">
    <property type="term" value="C:extracellular region"/>
    <property type="evidence" value="ECO:0007669"/>
    <property type="project" value="UniProtKB-SubCell"/>
</dbReference>